<dbReference type="Gene3D" id="6.10.140.430">
    <property type="match status" value="1"/>
</dbReference>
<dbReference type="Pfam" id="PF00488">
    <property type="entry name" value="MutS_V"/>
    <property type="match status" value="1"/>
</dbReference>
<dbReference type="GO" id="GO:0006298">
    <property type="term" value="P:mismatch repair"/>
    <property type="evidence" value="ECO:0007669"/>
    <property type="project" value="UniProtKB-UniRule"/>
</dbReference>
<dbReference type="InterPro" id="IPR045076">
    <property type="entry name" value="MutS"/>
</dbReference>
<dbReference type="InterPro" id="IPR027417">
    <property type="entry name" value="P-loop_NTPase"/>
</dbReference>
<dbReference type="FunFam" id="1.10.1420.10:FF:000002">
    <property type="entry name" value="DNA mismatch repair protein MutS"/>
    <property type="match status" value="1"/>
</dbReference>
<evidence type="ECO:0000256" key="6">
    <source>
        <dbReference type="ARBA" id="ARBA00023125"/>
    </source>
</evidence>
<dbReference type="InterPro" id="IPR036678">
    <property type="entry name" value="MutS_con_dom_sf"/>
</dbReference>
<dbReference type="Gene3D" id="3.40.1170.10">
    <property type="entry name" value="DNA repair protein MutS, domain I"/>
    <property type="match status" value="1"/>
</dbReference>
<reference evidence="13 14" key="1">
    <citation type="submission" date="2018-06" db="EMBL/GenBank/DDBJ databases">
        <authorList>
            <consortium name="Pathogen Informatics"/>
            <person name="Doyle S."/>
        </authorList>
    </citation>
    <scope>NUCLEOTIDE SEQUENCE [LARGE SCALE GENOMIC DNA]</scope>
    <source>
        <strain evidence="13 14">NCTC11647</strain>
    </source>
</reference>
<feature type="domain" description="DNA mismatch repair proteins mutS family" evidence="12">
    <location>
        <begin position="720"/>
        <end position="736"/>
    </location>
</feature>
<keyword evidence="6 9" id="KW-0238">DNA-binding</keyword>
<dbReference type="GO" id="GO:0005524">
    <property type="term" value="F:ATP binding"/>
    <property type="evidence" value="ECO:0007669"/>
    <property type="project" value="UniProtKB-UniRule"/>
</dbReference>
<evidence type="ECO:0000259" key="12">
    <source>
        <dbReference type="PROSITE" id="PS00486"/>
    </source>
</evidence>
<gene>
    <name evidence="9 13" type="primary">mutS</name>
    <name evidence="13" type="ORF">NCTC11647_02362</name>
</gene>
<comment type="similarity">
    <text evidence="1 9 10">Belongs to the DNA mismatch repair MutS family.</text>
</comment>
<dbReference type="SUPFAM" id="SSF55271">
    <property type="entry name" value="DNA repair protein MutS, domain I"/>
    <property type="match status" value="1"/>
</dbReference>
<dbReference type="GO" id="GO:0005829">
    <property type="term" value="C:cytosol"/>
    <property type="evidence" value="ECO:0007669"/>
    <property type="project" value="TreeGrafter"/>
</dbReference>
<evidence type="ECO:0000256" key="1">
    <source>
        <dbReference type="ARBA" id="ARBA00006271"/>
    </source>
</evidence>
<dbReference type="CDD" id="cd03284">
    <property type="entry name" value="ABC_MutS1"/>
    <property type="match status" value="1"/>
</dbReference>
<dbReference type="NCBIfam" id="NF003810">
    <property type="entry name" value="PRK05399.1"/>
    <property type="match status" value="1"/>
</dbReference>
<dbReference type="Gene3D" id="3.30.420.110">
    <property type="entry name" value="MutS, connector domain"/>
    <property type="match status" value="1"/>
</dbReference>
<evidence type="ECO:0000256" key="7">
    <source>
        <dbReference type="ARBA" id="ARBA00023204"/>
    </source>
</evidence>
<evidence type="ECO:0000256" key="9">
    <source>
        <dbReference type="HAMAP-Rule" id="MF_00096"/>
    </source>
</evidence>
<evidence type="ECO:0000256" key="11">
    <source>
        <dbReference type="SAM" id="MobiDB-lite"/>
    </source>
</evidence>
<dbReference type="InterPro" id="IPR007696">
    <property type="entry name" value="DNA_mismatch_repair_MutS_core"/>
</dbReference>
<dbReference type="EMBL" id="UATL01000001">
    <property type="protein sequence ID" value="SPY29182.1"/>
    <property type="molecule type" value="Genomic_DNA"/>
</dbReference>
<name>A0A2X1WEI9_PHODM</name>
<dbReference type="Gene3D" id="3.40.50.300">
    <property type="entry name" value="P-loop containing nucleotide triphosphate hydrolases"/>
    <property type="match status" value="1"/>
</dbReference>
<dbReference type="PANTHER" id="PTHR11361:SF34">
    <property type="entry name" value="DNA MISMATCH REPAIR PROTEIN MSH1, MITOCHONDRIAL"/>
    <property type="match status" value="1"/>
</dbReference>
<evidence type="ECO:0000313" key="13">
    <source>
        <dbReference type="EMBL" id="SPY29182.1"/>
    </source>
</evidence>
<feature type="compositionally biased region" description="Polar residues" evidence="11">
    <location>
        <begin position="829"/>
        <end position="848"/>
    </location>
</feature>
<dbReference type="SUPFAM" id="SSF53150">
    <property type="entry name" value="DNA repair protein MutS, domain II"/>
    <property type="match status" value="1"/>
</dbReference>
<dbReference type="SMART" id="SM00533">
    <property type="entry name" value="MUTSd"/>
    <property type="match status" value="1"/>
</dbReference>
<protein>
    <recommendedName>
        <fullName evidence="2 9">DNA mismatch repair protein MutS</fullName>
    </recommendedName>
</protein>
<dbReference type="Pfam" id="PF05192">
    <property type="entry name" value="MutS_III"/>
    <property type="match status" value="1"/>
</dbReference>
<keyword evidence="4 9" id="KW-0227">DNA damage</keyword>
<dbReference type="NCBIfam" id="TIGR01070">
    <property type="entry name" value="mutS1"/>
    <property type="match status" value="1"/>
</dbReference>
<dbReference type="PANTHER" id="PTHR11361">
    <property type="entry name" value="DNA MISMATCH REPAIR PROTEIN MUTS FAMILY MEMBER"/>
    <property type="match status" value="1"/>
</dbReference>
<accession>A0A2X1WEI9</accession>
<dbReference type="Pfam" id="PF05190">
    <property type="entry name" value="MutS_IV"/>
    <property type="match status" value="1"/>
</dbReference>
<dbReference type="AlphaFoldDB" id="A0A2X1WEI9"/>
<evidence type="ECO:0000256" key="8">
    <source>
        <dbReference type="ARBA" id="ARBA00024647"/>
    </source>
</evidence>
<dbReference type="InterPro" id="IPR036187">
    <property type="entry name" value="DNA_mismatch_repair_MutS_sf"/>
</dbReference>
<dbReference type="SUPFAM" id="SSF52540">
    <property type="entry name" value="P-loop containing nucleoside triphosphate hydrolases"/>
    <property type="match status" value="1"/>
</dbReference>
<organism evidence="13 14">
    <name type="scientific">Photobacterium damselae</name>
    <dbReference type="NCBI Taxonomy" id="38293"/>
    <lineage>
        <taxon>Bacteria</taxon>
        <taxon>Pseudomonadati</taxon>
        <taxon>Pseudomonadota</taxon>
        <taxon>Gammaproteobacteria</taxon>
        <taxon>Vibrionales</taxon>
        <taxon>Vibrionaceae</taxon>
        <taxon>Photobacterium</taxon>
    </lineage>
</organism>
<dbReference type="InterPro" id="IPR016151">
    <property type="entry name" value="DNA_mismatch_repair_MutS_N"/>
</dbReference>
<evidence type="ECO:0000313" key="14">
    <source>
        <dbReference type="Proteomes" id="UP000251647"/>
    </source>
</evidence>
<dbReference type="SMART" id="SM00534">
    <property type="entry name" value="MUTSac"/>
    <property type="match status" value="1"/>
</dbReference>
<evidence type="ECO:0000256" key="10">
    <source>
        <dbReference type="RuleBase" id="RU003756"/>
    </source>
</evidence>
<dbReference type="FunFam" id="3.30.420.110:FF:000001">
    <property type="entry name" value="DNA mismatch repair protein MutS"/>
    <property type="match status" value="1"/>
</dbReference>
<dbReference type="InterPro" id="IPR000432">
    <property type="entry name" value="DNA_mismatch_repair_MutS_C"/>
</dbReference>
<feature type="binding site" evidence="9">
    <location>
        <begin position="646"/>
        <end position="653"/>
    </location>
    <ligand>
        <name>ATP</name>
        <dbReference type="ChEBI" id="CHEBI:30616"/>
    </ligand>
</feature>
<keyword evidence="7 9" id="KW-0234">DNA repair</keyword>
<evidence type="ECO:0000256" key="3">
    <source>
        <dbReference type="ARBA" id="ARBA00022741"/>
    </source>
</evidence>
<keyword evidence="3 9" id="KW-0547">Nucleotide-binding</keyword>
<keyword evidence="5 9" id="KW-0067">ATP-binding</keyword>
<dbReference type="GO" id="GO:0030983">
    <property type="term" value="F:mismatched DNA binding"/>
    <property type="evidence" value="ECO:0007669"/>
    <property type="project" value="InterPro"/>
</dbReference>
<evidence type="ECO:0000256" key="5">
    <source>
        <dbReference type="ARBA" id="ARBA00022840"/>
    </source>
</evidence>
<dbReference type="InterPro" id="IPR017261">
    <property type="entry name" value="DNA_mismatch_repair_MutS/MSH"/>
</dbReference>
<dbReference type="FunFam" id="3.40.1170.10:FF:000001">
    <property type="entry name" value="DNA mismatch repair protein MutS"/>
    <property type="match status" value="1"/>
</dbReference>
<dbReference type="FunFam" id="3.40.50.300:FF:000283">
    <property type="entry name" value="DNA mismatch repair protein MutS"/>
    <property type="match status" value="1"/>
</dbReference>
<dbReference type="SUPFAM" id="SSF48334">
    <property type="entry name" value="DNA repair protein MutS, domain III"/>
    <property type="match status" value="1"/>
</dbReference>
<dbReference type="HAMAP" id="MF_00096">
    <property type="entry name" value="MutS"/>
    <property type="match status" value="1"/>
</dbReference>
<comment type="function">
    <text evidence="8 9">This protein is involved in the repair of mismatches in DNA. It is possible that it carries out the mismatch recognition step. This protein has a weak ATPase activity.</text>
</comment>
<evidence type="ECO:0000256" key="2">
    <source>
        <dbReference type="ARBA" id="ARBA00021982"/>
    </source>
</evidence>
<dbReference type="PIRSF" id="PIRSF037677">
    <property type="entry name" value="DNA_mis_repair_Msh6"/>
    <property type="match status" value="1"/>
</dbReference>
<dbReference type="InterPro" id="IPR007861">
    <property type="entry name" value="DNA_mismatch_repair_MutS_clamp"/>
</dbReference>
<dbReference type="Pfam" id="PF05188">
    <property type="entry name" value="MutS_II"/>
    <property type="match status" value="1"/>
</dbReference>
<dbReference type="InterPro" id="IPR007860">
    <property type="entry name" value="DNA_mmatch_repair_MutS_con_dom"/>
</dbReference>
<dbReference type="PROSITE" id="PS00486">
    <property type="entry name" value="DNA_MISMATCH_REPAIR_2"/>
    <property type="match status" value="1"/>
</dbReference>
<evidence type="ECO:0000256" key="4">
    <source>
        <dbReference type="ARBA" id="ARBA00022763"/>
    </source>
</evidence>
<dbReference type="Gene3D" id="1.10.1420.10">
    <property type="match status" value="2"/>
</dbReference>
<dbReference type="InterPro" id="IPR007695">
    <property type="entry name" value="DNA_mismatch_repair_MutS-lik_N"/>
</dbReference>
<dbReference type="GO" id="GO:0140664">
    <property type="term" value="F:ATP-dependent DNA damage sensor activity"/>
    <property type="evidence" value="ECO:0007669"/>
    <property type="project" value="InterPro"/>
</dbReference>
<dbReference type="GO" id="GO:0003684">
    <property type="term" value="F:damaged DNA binding"/>
    <property type="evidence" value="ECO:0007669"/>
    <property type="project" value="UniProtKB-UniRule"/>
</dbReference>
<dbReference type="InterPro" id="IPR005748">
    <property type="entry name" value="DNA_mismatch_repair_MutS"/>
</dbReference>
<feature type="region of interest" description="Disordered" evidence="11">
    <location>
        <begin position="829"/>
        <end position="855"/>
    </location>
</feature>
<dbReference type="Pfam" id="PF01624">
    <property type="entry name" value="MutS_I"/>
    <property type="match status" value="1"/>
</dbReference>
<proteinExistence type="inferred from homology"/>
<dbReference type="Proteomes" id="UP000251647">
    <property type="component" value="Unassembled WGS sequence"/>
</dbReference>
<sequence>MTRFTYPKQPEFYTSETTWLLSHSLAKAGVIVTVQGLEKHTPMMQQYLKIKAENPDVLLFYRMGDFYELFYDDAKQASKLLDISLTKRGASNGQPIPMAGVPHHAAEGYLAKLVQQGVSVAICEQIGDPATSKGPVERQVVRIVTPGTVSDEALLNERRDNLIAAIFAYNDGFGYATLDITSGRFMLTEPNTEEEMQAELQRTMPAELLYPEDFTYLHLIESFKGKRRRPVWEFELSTARQQLTMQFGTRDLVGFGVEHAERGLCAAGCLLQYVKDTQRTALPHIRAITLDTKDHAVILDAATRRNLELTQNLAGGFDNTLASVLDQTATPMGSRLLKRWLHQPIRDPKQLNGRYNAIGAFKDSGLFSELAGVLRHMGDLERILARLALRSARPRDLARMRIALQNLPELADLLAEVSDPRIGELAALAAPMDEVCQLLEHAIIENPPVIIRDGGVLAPGYNAELDEWRDLADGATKYLEELEARERERHDIDSLKVGFNQVHGFYIQVSRGQSHLVPSHYIRRQTLKNAERYIIPELKEHEDKVLNSKSKALALEKKLWDELFDLLMPNLEQLQNMANSLSELDVLANLAERADTLNYCRPQLMDETGIEIEAGRHPVVEQVLSEPFIANPISLNHDRRMLIITGPNMGGKSTYMRQTALIALLAHVGSFVPADSLKIGPLDRIFTRIGASDDLASGRSTFMVEMTETANILHNATQHSLVLMDEIGRGTSTYDGLSLAWASAEWLADKIAAMTLFATHYFELTELPTLMSGLANVHLDAVEHGDEIAFMHAVQEGAASKSYGLAVASLAGVPKSVIKRAKIKLQQLEASGHQQASDVPNPTTTDAPTSAKAVRQEHQLSLIPESSEVEEAVARLNPDNMTPREALDELYRLKALLN</sequence>